<dbReference type="GO" id="GO:0046081">
    <property type="term" value="P:dUTP catabolic process"/>
    <property type="evidence" value="ECO:0007669"/>
    <property type="project" value="InterPro"/>
</dbReference>
<dbReference type="InterPro" id="IPR036157">
    <property type="entry name" value="dUTPase-like_sf"/>
</dbReference>
<feature type="domain" description="dUTPase-like" evidence="5">
    <location>
        <begin position="25"/>
        <end position="161"/>
    </location>
</feature>
<keyword evidence="3" id="KW-0378">Hydrolase</keyword>
<evidence type="ECO:0000256" key="2">
    <source>
        <dbReference type="ARBA" id="ARBA00012379"/>
    </source>
</evidence>
<evidence type="ECO:0000313" key="6">
    <source>
        <dbReference type="EMBL" id="XCO00617.1"/>
    </source>
</evidence>
<evidence type="ECO:0000256" key="4">
    <source>
        <dbReference type="ARBA" id="ARBA00023080"/>
    </source>
</evidence>
<dbReference type="Gene3D" id="2.70.40.10">
    <property type="match status" value="1"/>
</dbReference>
<dbReference type="PANTHER" id="PTHR11241:SF0">
    <property type="entry name" value="DEOXYURIDINE 5'-TRIPHOSPHATE NUCLEOTIDOHYDROLASE"/>
    <property type="match status" value="1"/>
</dbReference>
<dbReference type="GO" id="GO:0004170">
    <property type="term" value="F:dUTP diphosphatase activity"/>
    <property type="evidence" value="ECO:0007669"/>
    <property type="project" value="UniProtKB-EC"/>
</dbReference>
<reference evidence="6" key="1">
    <citation type="submission" date="2024-06" db="EMBL/GenBank/DDBJ databases">
        <title>Intestivirid acquisition increases across infancy in a wild primate population.</title>
        <authorList>
            <person name="Schneider-Creas I.A."/>
            <person name="Moya I.L."/>
            <person name="Chiou K.L."/>
            <person name="Baniel A."/>
            <person name="Azanaw Haile A."/>
            <person name="Kebede F."/>
            <person name="Abebe B."/>
            <person name="Snyder-Mackler N."/>
            <person name="Varsani A."/>
        </authorList>
    </citation>
    <scope>NUCLEOTIDE SEQUENCE</scope>
    <source>
        <strain evidence="6">Int_RNL_2018_0288_CRY</strain>
    </source>
</reference>
<dbReference type="InterPro" id="IPR008181">
    <property type="entry name" value="dUTPase"/>
</dbReference>
<evidence type="ECO:0000259" key="5">
    <source>
        <dbReference type="Pfam" id="PF00692"/>
    </source>
</evidence>
<dbReference type="GO" id="GO:0000287">
    <property type="term" value="F:magnesium ion binding"/>
    <property type="evidence" value="ECO:0007669"/>
    <property type="project" value="InterPro"/>
</dbReference>
<dbReference type="EC" id="3.6.1.23" evidence="2"/>
<organism evidence="6">
    <name type="scientific">Geladintestivirus 2</name>
    <dbReference type="NCBI Taxonomy" id="3233134"/>
    <lineage>
        <taxon>Viruses</taxon>
        <taxon>Duplodnaviria</taxon>
        <taxon>Heunggongvirae</taxon>
        <taxon>Uroviricota</taxon>
        <taxon>Caudoviricetes</taxon>
        <taxon>Crassvirales</taxon>
    </lineage>
</organism>
<dbReference type="GO" id="GO:0006226">
    <property type="term" value="P:dUMP biosynthetic process"/>
    <property type="evidence" value="ECO:0007669"/>
    <property type="project" value="InterPro"/>
</dbReference>
<keyword evidence="4" id="KW-0546">Nucleotide metabolism</keyword>
<name>A0AAU8MIQ9_9CAUD</name>
<dbReference type="CDD" id="cd07557">
    <property type="entry name" value="trimeric_dUTPase"/>
    <property type="match status" value="1"/>
</dbReference>
<dbReference type="PANTHER" id="PTHR11241">
    <property type="entry name" value="DEOXYURIDINE 5'-TRIPHOSPHATE NUCLEOTIDOHYDROLASE"/>
    <property type="match status" value="1"/>
</dbReference>
<evidence type="ECO:0000256" key="3">
    <source>
        <dbReference type="ARBA" id="ARBA00022801"/>
    </source>
</evidence>
<dbReference type="EMBL" id="PP965500">
    <property type="protein sequence ID" value="XCO00617.1"/>
    <property type="molecule type" value="Genomic_DNA"/>
</dbReference>
<sequence length="162" mass="18248">MINKKLKEELNNKVEVKVKKLSEDAVMPKYAHDTDAGMDLTAVNYTYDPEYDCHIYGTGLALEIPEGYVGLVFPRSSNRKTEAYMCNHVGVIDSGYRGEIMVSFKNRDTIKPAQIPFLIKPYELKDRVGQIIIIPYPKVELSFSEDLSITDRGEQGHGSTGK</sequence>
<dbReference type="NCBIfam" id="TIGR00576">
    <property type="entry name" value="dut"/>
    <property type="match status" value="1"/>
</dbReference>
<dbReference type="Pfam" id="PF00692">
    <property type="entry name" value="dUTPase"/>
    <property type="match status" value="1"/>
</dbReference>
<dbReference type="InterPro" id="IPR029054">
    <property type="entry name" value="dUTPase-like"/>
</dbReference>
<accession>A0AAU8MIQ9</accession>
<dbReference type="NCBIfam" id="NF001862">
    <property type="entry name" value="PRK00601.1"/>
    <property type="match status" value="1"/>
</dbReference>
<comment type="similarity">
    <text evidence="1">Belongs to the dUTPase family.</text>
</comment>
<dbReference type="InterPro" id="IPR033704">
    <property type="entry name" value="dUTPase_trimeric"/>
</dbReference>
<protein>
    <recommendedName>
        <fullName evidence="2">dUTP diphosphatase</fullName>
        <ecNumber evidence="2">3.6.1.23</ecNumber>
    </recommendedName>
</protein>
<proteinExistence type="inferred from homology"/>
<evidence type="ECO:0000256" key="1">
    <source>
        <dbReference type="ARBA" id="ARBA00006581"/>
    </source>
</evidence>
<dbReference type="SUPFAM" id="SSF51283">
    <property type="entry name" value="dUTPase-like"/>
    <property type="match status" value="1"/>
</dbReference>